<proteinExistence type="predicted"/>
<dbReference type="SUPFAM" id="SSF47473">
    <property type="entry name" value="EF-hand"/>
    <property type="match status" value="1"/>
</dbReference>
<dbReference type="Proteomes" id="UP000663829">
    <property type="component" value="Unassembled WGS sequence"/>
</dbReference>
<dbReference type="Gene3D" id="1.10.238.10">
    <property type="entry name" value="EF-hand"/>
    <property type="match status" value="1"/>
</dbReference>
<dbReference type="InterPro" id="IPR028846">
    <property type="entry name" value="Recoverin"/>
</dbReference>
<keyword evidence="2" id="KW-0677">Repeat</keyword>
<dbReference type="InterPro" id="IPR011992">
    <property type="entry name" value="EF-hand-dom_pair"/>
</dbReference>
<dbReference type="Pfam" id="PF13499">
    <property type="entry name" value="EF-hand_7"/>
    <property type="match status" value="1"/>
</dbReference>
<feature type="domain" description="EF-hand" evidence="4">
    <location>
        <begin position="176"/>
        <end position="211"/>
    </location>
</feature>
<evidence type="ECO:0000256" key="1">
    <source>
        <dbReference type="ARBA" id="ARBA00022723"/>
    </source>
</evidence>
<evidence type="ECO:0000256" key="2">
    <source>
        <dbReference type="ARBA" id="ARBA00022737"/>
    </source>
</evidence>
<dbReference type="GO" id="GO:0005509">
    <property type="term" value="F:calcium ion binding"/>
    <property type="evidence" value="ECO:0007669"/>
    <property type="project" value="InterPro"/>
</dbReference>
<keyword evidence="3" id="KW-0106">Calcium</keyword>
<dbReference type="Pfam" id="PF13833">
    <property type="entry name" value="EF-hand_8"/>
    <property type="match status" value="1"/>
</dbReference>
<name>A0A814K1G5_9BILA</name>
<evidence type="ECO:0000313" key="6">
    <source>
        <dbReference type="EMBL" id="CAF3816300.1"/>
    </source>
</evidence>
<feature type="domain" description="EF-hand" evidence="4">
    <location>
        <begin position="212"/>
        <end position="247"/>
    </location>
</feature>
<dbReference type="SMART" id="SM00054">
    <property type="entry name" value="EFh"/>
    <property type="match status" value="3"/>
</dbReference>
<feature type="domain" description="EF-hand" evidence="4">
    <location>
        <begin position="256"/>
        <end position="291"/>
    </location>
</feature>
<dbReference type="AlphaFoldDB" id="A0A814K1G5"/>
<dbReference type="InterPro" id="IPR018247">
    <property type="entry name" value="EF_Hand_1_Ca_BS"/>
</dbReference>
<dbReference type="PANTHER" id="PTHR23055:SF69">
    <property type="entry name" value="NEURONAL CALCIUM SENSOR 2"/>
    <property type="match status" value="1"/>
</dbReference>
<dbReference type="CDD" id="cd00051">
    <property type="entry name" value="EFh"/>
    <property type="match status" value="2"/>
</dbReference>
<keyword evidence="7" id="KW-1185">Reference proteome</keyword>
<protein>
    <recommendedName>
        <fullName evidence="4">EF-hand domain-containing protein</fullName>
    </recommendedName>
</protein>
<dbReference type="PRINTS" id="PR00450">
    <property type="entry name" value="RECOVERIN"/>
</dbReference>
<dbReference type="PROSITE" id="PS50222">
    <property type="entry name" value="EF_HAND_2"/>
    <property type="match status" value="3"/>
</dbReference>
<dbReference type="OrthoDB" id="2122982at2759"/>
<dbReference type="InterPro" id="IPR002048">
    <property type="entry name" value="EF_hand_dom"/>
</dbReference>
<evidence type="ECO:0000313" key="5">
    <source>
        <dbReference type="EMBL" id="CAF1046470.1"/>
    </source>
</evidence>
<gene>
    <name evidence="5" type="ORF">GPM918_LOCUS16053</name>
    <name evidence="6" type="ORF">SRO942_LOCUS16053</name>
</gene>
<dbReference type="EMBL" id="CAJOBC010004142">
    <property type="protein sequence ID" value="CAF3816300.1"/>
    <property type="molecule type" value="Genomic_DNA"/>
</dbReference>
<dbReference type="EMBL" id="CAJNOQ010004142">
    <property type="protein sequence ID" value="CAF1046470.1"/>
    <property type="molecule type" value="Genomic_DNA"/>
</dbReference>
<evidence type="ECO:0000259" key="4">
    <source>
        <dbReference type="PROSITE" id="PS50222"/>
    </source>
</evidence>
<organism evidence="5 7">
    <name type="scientific">Didymodactylos carnosus</name>
    <dbReference type="NCBI Taxonomy" id="1234261"/>
    <lineage>
        <taxon>Eukaryota</taxon>
        <taxon>Metazoa</taxon>
        <taxon>Spiralia</taxon>
        <taxon>Gnathifera</taxon>
        <taxon>Rotifera</taxon>
        <taxon>Eurotatoria</taxon>
        <taxon>Bdelloidea</taxon>
        <taxon>Philodinida</taxon>
        <taxon>Philodinidae</taxon>
        <taxon>Didymodactylos</taxon>
    </lineage>
</organism>
<sequence length="302" mass="35578">MFTLLPSLYFAATNYIRSWNPNNYQENYDDNQSENDLIKQKLSHYDIKPVQQEKLLQYDTNFSPKNIVSVENKDDQLNSDSIDKQQQQQQTSTNIKLQNNTQSASILLERRKTFTGELIDDDLVYLMNETGFTAEQILAWHSDFLQIKDNNRDCPDGKLSKEKFIEIYSQFYTKGRVHKFCEHAFRVFDKDSSGNIDFIEFLIAVSMTSSKDRQRKTELFFSMYDIDNNGFIDETEMKSVVESIYELMGIDHNSNRINSKVREIFSKADLDQKHYLTRDEFVKACENDRYIRKLLVPHTKAH</sequence>
<reference evidence="5" key="1">
    <citation type="submission" date="2021-02" db="EMBL/GenBank/DDBJ databases">
        <authorList>
            <person name="Nowell W R."/>
        </authorList>
    </citation>
    <scope>NUCLEOTIDE SEQUENCE</scope>
</reference>
<dbReference type="PROSITE" id="PS00018">
    <property type="entry name" value="EF_HAND_1"/>
    <property type="match status" value="2"/>
</dbReference>
<dbReference type="PANTHER" id="PTHR23055">
    <property type="entry name" value="CALCIUM BINDING PROTEINS"/>
    <property type="match status" value="1"/>
</dbReference>
<evidence type="ECO:0000256" key="3">
    <source>
        <dbReference type="ARBA" id="ARBA00022837"/>
    </source>
</evidence>
<evidence type="ECO:0000313" key="7">
    <source>
        <dbReference type="Proteomes" id="UP000663829"/>
    </source>
</evidence>
<accession>A0A814K1G5</accession>
<keyword evidence="1" id="KW-0479">Metal-binding</keyword>
<comment type="caution">
    <text evidence="5">The sequence shown here is derived from an EMBL/GenBank/DDBJ whole genome shotgun (WGS) entry which is preliminary data.</text>
</comment>
<dbReference type="Proteomes" id="UP000681722">
    <property type="component" value="Unassembled WGS sequence"/>
</dbReference>